<reference evidence="2" key="1">
    <citation type="submission" date="2014-05" db="EMBL/GenBank/DDBJ databases">
        <authorList>
            <person name="Chronopoulou M."/>
        </authorList>
    </citation>
    <scope>NUCLEOTIDE SEQUENCE</scope>
    <source>
        <tissue evidence="2">Whole organism</tissue>
    </source>
</reference>
<accession>A0A0K2TPF5</accession>
<dbReference type="AlphaFoldDB" id="A0A0K2TPF5"/>
<name>A0A0K2TPF5_LEPSM</name>
<proteinExistence type="predicted"/>
<feature type="signal peptide" evidence="1">
    <location>
        <begin position="1"/>
        <end position="18"/>
    </location>
</feature>
<evidence type="ECO:0008006" key="3">
    <source>
        <dbReference type="Google" id="ProtNLM"/>
    </source>
</evidence>
<dbReference type="EMBL" id="HACA01010493">
    <property type="protein sequence ID" value="CDW27854.1"/>
    <property type="molecule type" value="Transcribed_RNA"/>
</dbReference>
<evidence type="ECO:0000256" key="1">
    <source>
        <dbReference type="SAM" id="SignalP"/>
    </source>
</evidence>
<protein>
    <recommendedName>
        <fullName evidence="3">Secreted peptide</fullName>
    </recommendedName>
</protein>
<sequence length="78" mass="8810">MLFFLLFFLPLTIPRSRLIHGGSRRGFSTVAMSFFPRSGTTATMAVTRSSTSSFSRTTPTTTSRHHFLLSYKYKSLVI</sequence>
<evidence type="ECO:0000313" key="2">
    <source>
        <dbReference type="EMBL" id="CDW27854.1"/>
    </source>
</evidence>
<organism evidence="2">
    <name type="scientific">Lepeophtheirus salmonis</name>
    <name type="common">Salmon louse</name>
    <name type="synonym">Caligus salmonis</name>
    <dbReference type="NCBI Taxonomy" id="72036"/>
    <lineage>
        <taxon>Eukaryota</taxon>
        <taxon>Metazoa</taxon>
        <taxon>Ecdysozoa</taxon>
        <taxon>Arthropoda</taxon>
        <taxon>Crustacea</taxon>
        <taxon>Multicrustacea</taxon>
        <taxon>Hexanauplia</taxon>
        <taxon>Copepoda</taxon>
        <taxon>Siphonostomatoida</taxon>
        <taxon>Caligidae</taxon>
        <taxon>Lepeophtheirus</taxon>
    </lineage>
</organism>
<feature type="chain" id="PRO_5005488020" description="Secreted peptide" evidence="1">
    <location>
        <begin position="19"/>
        <end position="78"/>
    </location>
</feature>
<keyword evidence="1" id="KW-0732">Signal</keyword>